<dbReference type="PANTHER" id="PTHR45758:SF4">
    <property type="entry name" value="MITOFERRIN-1"/>
    <property type="match status" value="1"/>
</dbReference>
<keyword evidence="4" id="KW-0410">Iron transport</keyword>
<keyword evidence="3 19" id="KW-0813">Transport</keyword>
<evidence type="ECO:0000256" key="13">
    <source>
        <dbReference type="ARBA" id="ARBA00036243"/>
    </source>
</evidence>
<evidence type="ECO:0000256" key="15">
    <source>
        <dbReference type="ARBA" id="ARBA00040418"/>
    </source>
</evidence>
<keyword evidence="6" id="KW-0677">Repeat</keyword>
<keyword evidence="8" id="KW-1133">Transmembrane helix</keyword>
<protein>
    <recommendedName>
        <fullName evidence="15">Mitoferrin-1</fullName>
    </recommendedName>
    <alternativeName>
        <fullName evidence="16">Mitochondrial iron transporter 1</fullName>
    </alternativeName>
    <alternativeName>
        <fullName evidence="17">Solute carrier family 25 member 37</fullName>
    </alternativeName>
</protein>
<feature type="repeat" description="Solcar" evidence="18">
    <location>
        <begin position="235"/>
        <end position="329"/>
    </location>
</feature>
<dbReference type="FunFam" id="1.50.40.10:FF:000027">
    <property type="entry name" value="mitoferrin-2 isoform X1"/>
    <property type="match status" value="1"/>
</dbReference>
<name>A0A7L1DGN5_9PASS</name>
<accession>A0A7L1DGN5</accession>
<dbReference type="EMBL" id="VXBA01004865">
    <property type="protein sequence ID" value="NXM76123.1"/>
    <property type="molecule type" value="Genomic_DNA"/>
</dbReference>
<gene>
    <name evidence="21" type="primary">Slc25a37</name>
    <name evidence="21" type="ORF">SERLUN_R12642</name>
</gene>
<dbReference type="SUPFAM" id="SSF103506">
    <property type="entry name" value="Mitochondrial carrier"/>
    <property type="match status" value="1"/>
</dbReference>
<evidence type="ECO:0000256" key="10">
    <source>
        <dbReference type="ARBA" id="ARBA00023065"/>
    </source>
</evidence>
<evidence type="ECO:0000256" key="18">
    <source>
        <dbReference type="PROSITE-ProRule" id="PRU00282"/>
    </source>
</evidence>
<dbReference type="InterPro" id="IPR018108">
    <property type="entry name" value="MCP_transmembrane"/>
</dbReference>
<keyword evidence="10" id="KW-0406">Ion transport</keyword>
<evidence type="ECO:0000256" key="17">
    <source>
        <dbReference type="ARBA" id="ARBA00041894"/>
    </source>
</evidence>
<keyword evidence="5 18" id="KW-0812">Transmembrane</keyword>
<dbReference type="GO" id="GO:0048250">
    <property type="term" value="P:iron import into the mitochondrion"/>
    <property type="evidence" value="ECO:0007669"/>
    <property type="project" value="TreeGrafter"/>
</dbReference>
<evidence type="ECO:0000256" key="6">
    <source>
        <dbReference type="ARBA" id="ARBA00022737"/>
    </source>
</evidence>
<reference evidence="21 22" key="1">
    <citation type="submission" date="2019-09" db="EMBL/GenBank/DDBJ databases">
        <title>Bird 10,000 Genomes (B10K) Project - Family phase.</title>
        <authorList>
            <person name="Zhang G."/>
        </authorList>
    </citation>
    <scope>NUCLEOTIDE SEQUENCE [LARGE SCALE GENOMIC DNA]</scope>
    <source>
        <strain evidence="21">B10K-DU-002-03</strain>
        <tissue evidence="21">Muscle</tissue>
    </source>
</reference>
<dbReference type="PROSITE" id="PS50920">
    <property type="entry name" value="SOLCAR"/>
    <property type="match status" value="3"/>
</dbReference>
<evidence type="ECO:0000256" key="7">
    <source>
        <dbReference type="ARBA" id="ARBA00022792"/>
    </source>
</evidence>
<feature type="repeat" description="Solcar" evidence="18">
    <location>
        <begin position="144"/>
        <end position="228"/>
    </location>
</feature>
<dbReference type="Gene3D" id="1.50.40.10">
    <property type="entry name" value="Mitochondrial carrier domain"/>
    <property type="match status" value="2"/>
</dbReference>
<feature type="region of interest" description="Disordered" evidence="20">
    <location>
        <begin position="1"/>
        <end position="41"/>
    </location>
</feature>
<feature type="repeat" description="Solcar" evidence="18">
    <location>
        <begin position="46"/>
        <end position="134"/>
    </location>
</feature>
<evidence type="ECO:0000313" key="22">
    <source>
        <dbReference type="Proteomes" id="UP000553648"/>
    </source>
</evidence>
<dbReference type="PANTHER" id="PTHR45758">
    <property type="entry name" value="MITOFERRIN-1-RELATED"/>
    <property type="match status" value="1"/>
</dbReference>
<feature type="compositionally biased region" description="Pro residues" evidence="20">
    <location>
        <begin position="9"/>
        <end position="18"/>
    </location>
</feature>
<keyword evidence="7" id="KW-0999">Mitochondrion inner membrane</keyword>
<feature type="non-terminal residue" evidence="21">
    <location>
        <position position="338"/>
    </location>
</feature>
<evidence type="ECO:0000256" key="2">
    <source>
        <dbReference type="ARBA" id="ARBA00006375"/>
    </source>
</evidence>
<evidence type="ECO:0000256" key="1">
    <source>
        <dbReference type="ARBA" id="ARBA00004448"/>
    </source>
</evidence>
<organism evidence="21 22">
    <name type="scientific">Serilophus lunatus</name>
    <name type="common">silver-breasted broadbill</name>
    <dbReference type="NCBI Taxonomy" id="239386"/>
    <lineage>
        <taxon>Eukaryota</taxon>
        <taxon>Metazoa</taxon>
        <taxon>Chordata</taxon>
        <taxon>Craniata</taxon>
        <taxon>Vertebrata</taxon>
        <taxon>Euteleostomi</taxon>
        <taxon>Archelosauria</taxon>
        <taxon>Archosauria</taxon>
        <taxon>Dinosauria</taxon>
        <taxon>Saurischia</taxon>
        <taxon>Theropoda</taxon>
        <taxon>Coelurosauria</taxon>
        <taxon>Aves</taxon>
        <taxon>Neognathae</taxon>
        <taxon>Neoaves</taxon>
        <taxon>Telluraves</taxon>
        <taxon>Australaves</taxon>
        <taxon>Passeriformes</taxon>
        <taxon>Eurylaimidae</taxon>
        <taxon>Serilophus</taxon>
    </lineage>
</organism>
<evidence type="ECO:0000256" key="11">
    <source>
        <dbReference type="ARBA" id="ARBA00023128"/>
    </source>
</evidence>
<dbReference type="GO" id="GO:0015093">
    <property type="term" value="F:ferrous iron transmembrane transporter activity"/>
    <property type="evidence" value="ECO:0007669"/>
    <property type="project" value="TreeGrafter"/>
</dbReference>
<comment type="subcellular location">
    <subcellularLocation>
        <location evidence="1">Mitochondrion inner membrane</location>
        <topology evidence="1">Multi-pass membrane protein</topology>
    </subcellularLocation>
</comment>
<dbReference type="FunFam" id="1.50.40.10:FF:000031">
    <property type="entry name" value="mitoferrin-2 isoform X1"/>
    <property type="match status" value="1"/>
</dbReference>
<feature type="non-terminal residue" evidence="21">
    <location>
        <position position="1"/>
    </location>
</feature>
<evidence type="ECO:0000256" key="14">
    <source>
        <dbReference type="ARBA" id="ARBA00037061"/>
    </source>
</evidence>
<comment type="function">
    <text evidence="14">Mitochondrial iron transporter that specifically mediates iron uptake in developing erythroid cells, thereby playing an essential role in heme biosynthesis.</text>
</comment>
<evidence type="ECO:0000256" key="4">
    <source>
        <dbReference type="ARBA" id="ARBA00022496"/>
    </source>
</evidence>
<comment type="caution">
    <text evidence="21">The sequence shown here is derived from an EMBL/GenBank/DDBJ whole genome shotgun (WGS) entry which is preliminary data.</text>
</comment>
<dbReference type="Proteomes" id="UP000553648">
    <property type="component" value="Unassembled WGS sequence"/>
</dbReference>
<dbReference type="Pfam" id="PF00153">
    <property type="entry name" value="Mito_carr"/>
    <property type="match status" value="3"/>
</dbReference>
<comment type="catalytic activity">
    <reaction evidence="13">
        <text>Fe(2+)(in) = Fe(2+)(out)</text>
        <dbReference type="Rhea" id="RHEA:28486"/>
        <dbReference type="ChEBI" id="CHEBI:29033"/>
    </reaction>
</comment>
<keyword evidence="9" id="KW-0408">Iron</keyword>
<dbReference type="OrthoDB" id="43906at2759"/>
<evidence type="ECO:0000256" key="12">
    <source>
        <dbReference type="ARBA" id="ARBA00023136"/>
    </source>
</evidence>
<evidence type="ECO:0000256" key="19">
    <source>
        <dbReference type="RuleBase" id="RU000488"/>
    </source>
</evidence>
<evidence type="ECO:0000256" key="8">
    <source>
        <dbReference type="ARBA" id="ARBA00022989"/>
    </source>
</evidence>
<keyword evidence="22" id="KW-1185">Reference proteome</keyword>
<keyword evidence="11" id="KW-0496">Mitochondrion</keyword>
<evidence type="ECO:0000256" key="5">
    <source>
        <dbReference type="ARBA" id="ARBA00022692"/>
    </source>
</evidence>
<dbReference type="GO" id="GO:0005743">
    <property type="term" value="C:mitochondrial inner membrane"/>
    <property type="evidence" value="ECO:0007669"/>
    <property type="project" value="UniProtKB-SubCell"/>
</dbReference>
<evidence type="ECO:0000313" key="21">
    <source>
        <dbReference type="EMBL" id="NXM76123.1"/>
    </source>
</evidence>
<evidence type="ECO:0000256" key="9">
    <source>
        <dbReference type="ARBA" id="ARBA00023004"/>
    </source>
</evidence>
<dbReference type="PRINTS" id="PR00926">
    <property type="entry name" value="MITOCARRIER"/>
</dbReference>
<evidence type="ECO:0000256" key="20">
    <source>
        <dbReference type="SAM" id="MobiDB-lite"/>
    </source>
</evidence>
<comment type="similarity">
    <text evidence="2 19">Belongs to the mitochondrial carrier (TC 2.A.29) family.</text>
</comment>
<evidence type="ECO:0000256" key="16">
    <source>
        <dbReference type="ARBA" id="ARBA00041873"/>
    </source>
</evidence>
<dbReference type="AlphaFoldDB" id="A0A7L1DGN5"/>
<evidence type="ECO:0000256" key="3">
    <source>
        <dbReference type="ARBA" id="ARBA00022448"/>
    </source>
</evidence>
<proteinExistence type="inferred from homology"/>
<dbReference type="InterPro" id="IPR002067">
    <property type="entry name" value="MCP"/>
</dbReference>
<keyword evidence="12 18" id="KW-0472">Membrane</keyword>
<sequence length="338" mass="36730">MELSCARAPPGPGPPPGPGQGQGQGAAPGPARGDEYDEYESLPSGAALGTHMVAGAVAGIMEHTVMYPVDSVKTRMQSLQPDPKAQYRSVYEALKKIVLTEGFWRPLRGINVTMLGAGPAHAMYFACYEKMKKSLSDTLQPGGNSHLANGIAGSVATLLHDAVMNPAEVVKQRMQMFNSPYKSVLSCVRTVQRTEGFGAFYRSYTTQLTMNVPFQALHFITYEFLQEHMNPLRGYNPQSHIVAGAVAGAVAAAATTPLDVCKTLLNTQENVALSSLNIRGHLSGMLNAFRTVYQLGGVSGFFKGVQARVIYQMPSTAIAWSVYEFFKYFLTKHKLEKR</sequence>
<dbReference type="InterPro" id="IPR023395">
    <property type="entry name" value="MCP_dom_sf"/>
</dbReference>